<feature type="domain" description="DUF1206" evidence="2">
    <location>
        <begin position="109"/>
        <end position="176"/>
    </location>
</feature>
<feature type="transmembrane region" description="Helical" evidence="1">
    <location>
        <begin position="106"/>
        <end position="127"/>
    </location>
</feature>
<dbReference type="KEGG" id="dpd:Deipe_0588"/>
<accession>K9ZYB5</accession>
<dbReference type="PATRIC" id="fig|937777.3.peg.593"/>
<evidence type="ECO:0000256" key="1">
    <source>
        <dbReference type="SAM" id="Phobius"/>
    </source>
</evidence>
<dbReference type="OrthoDB" id="5702018at2"/>
<feature type="transmembrane region" description="Helical" evidence="1">
    <location>
        <begin position="203"/>
        <end position="224"/>
    </location>
</feature>
<keyword evidence="4" id="KW-1185">Reference proteome</keyword>
<dbReference type="AlphaFoldDB" id="K9ZYB5"/>
<organism evidence="3 4">
    <name type="scientific">Deinococcus peraridilitoris (strain DSM 19664 / LMG 22246 / CIP 109416 / KR-200)</name>
    <dbReference type="NCBI Taxonomy" id="937777"/>
    <lineage>
        <taxon>Bacteria</taxon>
        <taxon>Thermotogati</taxon>
        <taxon>Deinococcota</taxon>
        <taxon>Deinococci</taxon>
        <taxon>Deinococcales</taxon>
        <taxon>Deinococcaceae</taxon>
        <taxon>Deinococcus</taxon>
    </lineage>
</organism>
<dbReference type="eggNOG" id="ENOG502Z854">
    <property type="taxonomic scope" value="Bacteria"/>
</dbReference>
<dbReference type="STRING" id="937777.Deipe_0588"/>
<keyword evidence="1" id="KW-0812">Transmembrane</keyword>
<feature type="domain" description="DUF1206" evidence="2">
    <location>
        <begin position="24"/>
        <end position="90"/>
    </location>
</feature>
<reference evidence="4" key="1">
    <citation type="submission" date="2012-03" db="EMBL/GenBank/DDBJ databases">
        <title>Complete sequence of chromosome of Deinococcus peraridilitoris DSM 19664.</title>
        <authorList>
            <person name="Lucas S."/>
            <person name="Copeland A."/>
            <person name="Lapidus A."/>
            <person name="Glavina del Rio T."/>
            <person name="Dalin E."/>
            <person name="Tice H."/>
            <person name="Bruce D."/>
            <person name="Goodwin L."/>
            <person name="Pitluck S."/>
            <person name="Peters L."/>
            <person name="Mikhailova N."/>
            <person name="Lu M."/>
            <person name="Kyrpides N."/>
            <person name="Mavromatis K."/>
            <person name="Ivanova N."/>
            <person name="Brettin T."/>
            <person name="Detter J.C."/>
            <person name="Han C."/>
            <person name="Larimer F."/>
            <person name="Land M."/>
            <person name="Hauser L."/>
            <person name="Markowitz V."/>
            <person name="Cheng J.-F."/>
            <person name="Hugenholtz P."/>
            <person name="Woyke T."/>
            <person name="Wu D."/>
            <person name="Pukall R."/>
            <person name="Steenblock K."/>
            <person name="Brambilla E."/>
            <person name="Klenk H.-P."/>
            <person name="Eisen J.A."/>
        </authorList>
    </citation>
    <scope>NUCLEOTIDE SEQUENCE [LARGE SCALE GENOMIC DNA]</scope>
    <source>
        <strain evidence="4">DSM 19664 / LMG 22246 / CIP 109416 / KR-200</strain>
    </source>
</reference>
<dbReference type="RefSeq" id="WP_015234489.1">
    <property type="nucleotide sequence ID" value="NC_019793.1"/>
</dbReference>
<dbReference type="InterPro" id="IPR009597">
    <property type="entry name" value="DUF1206"/>
</dbReference>
<feature type="transmembrane region" description="Helical" evidence="1">
    <location>
        <begin position="21"/>
        <end position="45"/>
    </location>
</feature>
<feature type="transmembrane region" description="Helical" evidence="1">
    <location>
        <begin position="65"/>
        <end position="86"/>
    </location>
</feature>
<feature type="domain" description="DUF1206" evidence="2">
    <location>
        <begin position="201"/>
        <end position="270"/>
    </location>
</feature>
<evidence type="ECO:0000259" key="2">
    <source>
        <dbReference type="Pfam" id="PF06724"/>
    </source>
</evidence>
<feature type="transmembrane region" description="Helical" evidence="1">
    <location>
        <begin position="153"/>
        <end position="182"/>
    </location>
</feature>
<dbReference type="EMBL" id="CP003382">
    <property type="protein sequence ID" value="AFZ66179.1"/>
    <property type="molecule type" value="Genomic_DNA"/>
</dbReference>
<dbReference type="HOGENOM" id="CLU_073530_0_0_0"/>
<proteinExistence type="predicted"/>
<evidence type="ECO:0000313" key="3">
    <source>
        <dbReference type="EMBL" id="AFZ66179.1"/>
    </source>
</evidence>
<protein>
    <recommendedName>
        <fullName evidence="2">DUF1206 domain-containing protein</fullName>
    </recommendedName>
</protein>
<sequence length="274" mass="29521">MALKRRLRQQVRCAQPWLVPLARLGYLAKGLVFLTLGVYTVRAAARATRAQSVHGALAQLVEEPFGRLLLSGLTIGLGGYALWLLVRAVLDPDGQGTSVLAWVRRLACLLNAAVYLGLAWFVLRVAWNGGGATSEAPIRSWTATLLEPPFGPWLVILAGLVALGVAINQLVVAWTGMFLEFLDLSALKVRDITALRLLGQFGLLARSVVFSTIGVLLIQAAWWHDPQEAGGVAKALTVLGQPPLGTWVLSGVALGFMALALYSFLQARFRQVSC</sequence>
<keyword evidence="1" id="KW-0472">Membrane</keyword>
<name>K9ZYB5_DEIPD</name>
<evidence type="ECO:0000313" key="4">
    <source>
        <dbReference type="Proteomes" id="UP000010467"/>
    </source>
</evidence>
<gene>
    <name evidence="3" type="ordered locus">Deipe_0588</name>
</gene>
<keyword evidence="1" id="KW-1133">Transmembrane helix</keyword>
<feature type="transmembrane region" description="Helical" evidence="1">
    <location>
        <begin position="244"/>
        <end position="265"/>
    </location>
</feature>
<dbReference type="Pfam" id="PF06724">
    <property type="entry name" value="DUF1206"/>
    <property type="match status" value="3"/>
</dbReference>
<dbReference type="Proteomes" id="UP000010467">
    <property type="component" value="Chromosome"/>
</dbReference>